<dbReference type="GO" id="GO:0006950">
    <property type="term" value="P:response to stress"/>
    <property type="evidence" value="ECO:0007669"/>
    <property type="project" value="UniProtKB-ARBA"/>
</dbReference>
<dbReference type="STRING" id="3871.A0A4P1QWQ4"/>
<evidence type="ECO:0000259" key="7">
    <source>
        <dbReference type="PROSITE" id="PS01031"/>
    </source>
</evidence>
<reference evidence="8 9" key="1">
    <citation type="journal article" date="2017" name="Plant Biotechnol. J.">
        <title>A comprehensive draft genome sequence for lupin (Lupinus angustifolius), an emerging health food: insights into plant-microbe interactions and legume evolution.</title>
        <authorList>
            <person name="Hane J.K."/>
            <person name="Ming Y."/>
            <person name="Kamphuis L.G."/>
            <person name="Nelson M.N."/>
            <person name="Garg G."/>
            <person name="Atkins C.A."/>
            <person name="Bayer P.E."/>
            <person name="Bravo A."/>
            <person name="Bringans S."/>
            <person name="Cannon S."/>
            <person name="Edwards D."/>
            <person name="Foley R."/>
            <person name="Gao L.L."/>
            <person name="Harrison M.J."/>
            <person name="Huang W."/>
            <person name="Hurgobin B."/>
            <person name="Li S."/>
            <person name="Liu C.W."/>
            <person name="McGrath A."/>
            <person name="Morahan G."/>
            <person name="Murray J."/>
            <person name="Weller J."/>
            <person name="Jian J."/>
            <person name="Singh K.B."/>
        </authorList>
    </citation>
    <scope>NUCLEOTIDE SEQUENCE [LARGE SCALE GENOMIC DNA]</scope>
    <source>
        <strain evidence="9">cv. Tanjil</strain>
        <tissue evidence="8">Whole plant</tissue>
    </source>
</reference>
<evidence type="ECO:0000256" key="1">
    <source>
        <dbReference type="ARBA" id="ARBA00004496"/>
    </source>
</evidence>
<evidence type="ECO:0000313" key="9">
    <source>
        <dbReference type="Proteomes" id="UP000188354"/>
    </source>
</evidence>
<organism evidence="8 9">
    <name type="scientific">Lupinus angustifolius</name>
    <name type="common">Narrow-leaved blue lupine</name>
    <dbReference type="NCBI Taxonomy" id="3871"/>
    <lineage>
        <taxon>Eukaryota</taxon>
        <taxon>Viridiplantae</taxon>
        <taxon>Streptophyta</taxon>
        <taxon>Embryophyta</taxon>
        <taxon>Tracheophyta</taxon>
        <taxon>Spermatophyta</taxon>
        <taxon>Magnoliopsida</taxon>
        <taxon>eudicotyledons</taxon>
        <taxon>Gunneridae</taxon>
        <taxon>Pentapetalae</taxon>
        <taxon>rosids</taxon>
        <taxon>fabids</taxon>
        <taxon>Fabales</taxon>
        <taxon>Fabaceae</taxon>
        <taxon>Papilionoideae</taxon>
        <taxon>50 kb inversion clade</taxon>
        <taxon>genistoids sensu lato</taxon>
        <taxon>core genistoids</taxon>
        <taxon>Genisteae</taxon>
        <taxon>Lupinus</taxon>
    </lineage>
</organism>
<evidence type="ECO:0000256" key="4">
    <source>
        <dbReference type="PROSITE-ProRule" id="PRU00285"/>
    </source>
</evidence>
<dbReference type="Proteomes" id="UP000188354">
    <property type="component" value="Chromosome LG15"/>
</dbReference>
<dbReference type="Pfam" id="PF00011">
    <property type="entry name" value="HSP20"/>
    <property type="match status" value="1"/>
</dbReference>
<dbReference type="InterPro" id="IPR002068">
    <property type="entry name" value="A-crystallin/Hsp20_dom"/>
</dbReference>
<proteinExistence type="inferred from homology"/>
<keyword evidence="2" id="KW-0963">Cytoplasm</keyword>
<dbReference type="Gramene" id="OIV96420">
    <property type="protein sequence ID" value="OIV96420"/>
    <property type="gene ID" value="TanjilG_09847"/>
</dbReference>
<evidence type="ECO:0000256" key="3">
    <source>
        <dbReference type="ARBA" id="ARBA00023016"/>
    </source>
</evidence>
<dbReference type="FunFam" id="2.60.40.790:FF:000010">
    <property type="entry name" value="17.3 kDa class II heat shock protein-like"/>
    <property type="match status" value="1"/>
</dbReference>
<comment type="similarity">
    <text evidence="4 5">Belongs to the small heat shock protein (HSP20) family.</text>
</comment>
<evidence type="ECO:0000256" key="2">
    <source>
        <dbReference type="ARBA" id="ARBA00022490"/>
    </source>
</evidence>
<evidence type="ECO:0000256" key="5">
    <source>
        <dbReference type="RuleBase" id="RU003616"/>
    </source>
</evidence>
<dbReference type="Gene3D" id="2.60.40.790">
    <property type="match status" value="1"/>
</dbReference>
<dbReference type="OrthoDB" id="1431247at2759"/>
<feature type="compositionally biased region" description="Polar residues" evidence="6">
    <location>
        <begin position="154"/>
        <end position="193"/>
    </location>
</feature>
<comment type="subcellular location">
    <subcellularLocation>
        <location evidence="1">Cytoplasm</location>
    </subcellularLocation>
</comment>
<feature type="region of interest" description="Disordered" evidence="6">
    <location>
        <begin position="142"/>
        <end position="200"/>
    </location>
</feature>
<gene>
    <name evidence="8" type="ORF">TanjilG_09847</name>
</gene>
<dbReference type="PANTHER" id="PTHR11527">
    <property type="entry name" value="HEAT-SHOCK PROTEIN 20 FAMILY MEMBER"/>
    <property type="match status" value="1"/>
</dbReference>
<keyword evidence="3" id="KW-0346">Stress response</keyword>
<accession>A0A4P1QWQ4</accession>
<dbReference type="EMBL" id="CM007375">
    <property type="protein sequence ID" value="OIV96420.1"/>
    <property type="molecule type" value="Genomic_DNA"/>
</dbReference>
<keyword evidence="9" id="KW-1185">Reference proteome</keyword>
<dbReference type="SUPFAM" id="SSF49764">
    <property type="entry name" value="HSP20-like chaperones"/>
    <property type="match status" value="1"/>
</dbReference>
<dbReference type="KEGG" id="lang:109327596"/>
<evidence type="ECO:0000256" key="6">
    <source>
        <dbReference type="SAM" id="MobiDB-lite"/>
    </source>
</evidence>
<dbReference type="InterPro" id="IPR008978">
    <property type="entry name" value="HSP20-like_chaperone"/>
</dbReference>
<name>A0A4P1QWQ4_LUPAN</name>
<dbReference type="CDD" id="cd06464">
    <property type="entry name" value="ACD_sHsps-like"/>
    <property type="match status" value="1"/>
</dbReference>
<dbReference type="PROSITE" id="PS01031">
    <property type="entry name" value="SHSP"/>
    <property type="match status" value="1"/>
</dbReference>
<dbReference type="GO" id="GO:0005737">
    <property type="term" value="C:cytoplasm"/>
    <property type="evidence" value="ECO:0007669"/>
    <property type="project" value="UniProtKB-SubCell"/>
</dbReference>
<protein>
    <recommendedName>
        <fullName evidence="7">SHSP domain-containing protein</fullName>
    </recommendedName>
</protein>
<evidence type="ECO:0000313" key="8">
    <source>
        <dbReference type="EMBL" id="OIV96420.1"/>
    </source>
</evidence>
<dbReference type="AlphaFoldDB" id="A0A4P1QWQ4"/>
<feature type="domain" description="SHSP" evidence="7">
    <location>
        <begin position="41"/>
        <end position="159"/>
    </location>
</feature>
<dbReference type="InterPro" id="IPR031107">
    <property type="entry name" value="Small_HSP"/>
</dbReference>
<sequence length="200" mass="22679">MDFRGIGFDPRMLDFLVDHIDFSDETDTKSHHAPSRAYVRDSKAMASTHADILDYPDAYKFVVDMPGLKSDQIKVTMEDDTLVLCGERRRDKDKDHKEGVKYLRMERRQGKFLKKFELPENANPDEICACYLDGVLTVTVRKKPPPEPKKPKTIQVQVNSPEPQSQSQGGVAIQDGQSQKSKSQENQDNSATQDGHDKRA</sequence>